<evidence type="ECO:0000313" key="1">
    <source>
        <dbReference type="EMBL" id="ONK58100.1"/>
    </source>
</evidence>
<dbReference type="Proteomes" id="UP000243459">
    <property type="component" value="Chromosome 9"/>
</dbReference>
<name>A0A5P1E6C2_ASPOF</name>
<evidence type="ECO:0000313" key="2">
    <source>
        <dbReference type="Proteomes" id="UP000243459"/>
    </source>
</evidence>
<organism evidence="1 2">
    <name type="scientific">Asparagus officinalis</name>
    <name type="common">Garden asparagus</name>
    <dbReference type="NCBI Taxonomy" id="4686"/>
    <lineage>
        <taxon>Eukaryota</taxon>
        <taxon>Viridiplantae</taxon>
        <taxon>Streptophyta</taxon>
        <taxon>Embryophyta</taxon>
        <taxon>Tracheophyta</taxon>
        <taxon>Spermatophyta</taxon>
        <taxon>Magnoliopsida</taxon>
        <taxon>Liliopsida</taxon>
        <taxon>Asparagales</taxon>
        <taxon>Asparagaceae</taxon>
        <taxon>Asparagoideae</taxon>
        <taxon>Asparagus</taxon>
    </lineage>
</organism>
<dbReference type="EMBL" id="CM007389">
    <property type="protein sequence ID" value="ONK58100.1"/>
    <property type="molecule type" value="Genomic_DNA"/>
</dbReference>
<keyword evidence="2" id="KW-1185">Reference proteome</keyword>
<protein>
    <submittedName>
        <fullName evidence="1">Uncharacterized protein</fullName>
    </submittedName>
</protein>
<dbReference type="AlphaFoldDB" id="A0A5P1E6C2"/>
<dbReference type="Gramene" id="ONK58100">
    <property type="protein sequence ID" value="ONK58100"/>
    <property type="gene ID" value="A4U43_C09F8110"/>
</dbReference>
<sequence length="172" mass="19706">MERVRTTYLKLLGEVTSLRADRRVNSEWAVEIPAPSASEVDGLRHELEESKRKARRLDEALQERDCAIVLVEFKKETTVHARASLVPDVPMHLFKYVDSIKQANNTAWGYYIFSEISDVIEKAMKGTEPGKTTLYMQGCTLLVCVMPQDSDEDIEQPNEAVENMEWPQQVIY</sequence>
<accession>A0A5P1E6C2</accession>
<gene>
    <name evidence="1" type="ORF">A4U43_C09F8110</name>
</gene>
<reference evidence="2" key="1">
    <citation type="journal article" date="2017" name="Nat. Commun.">
        <title>The asparagus genome sheds light on the origin and evolution of a young Y chromosome.</title>
        <authorList>
            <person name="Harkess A."/>
            <person name="Zhou J."/>
            <person name="Xu C."/>
            <person name="Bowers J.E."/>
            <person name="Van der Hulst R."/>
            <person name="Ayyampalayam S."/>
            <person name="Mercati F."/>
            <person name="Riccardi P."/>
            <person name="McKain M.R."/>
            <person name="Kakrana A."/>
            <person name="Tang H."/>
            <person name="Ray J."/>
            <person name="Groenendijk J."/>
            <person name="Arikit S."/>
            <person name="Mathioni S.M."/>
            <person name="Nakano M."/>
            <person name="Shan H."/>
            <person name="Telgmann-Rauber A."/>
            <person name="Kanno A."/>
            <person name="Yue Z."/>
            <person name="Chen H."/>
            <person name="Li W."/>
            <person name="Chen Y."/>
            <person name="Xu X."/>
            <person name="Zhang Y."/>
            <person name="Luo S."/>
            <person name="Chen H."/>
            <person name="Gao J."/>
            <person name="Mao Z."/>
            <person name="Pires J.C."/>
            <person name="Luo M."/>
            <person name="Kudrna D."/>
            <person name="Wing R.A."/>
            <person name="Meyers B.C."/>
            <person name="Yi K."/>
            <person name="Kong H."/>
            <person name="Lavrijsen P."/>
            <person name="Sunseri F."/>
            <person name="Falavigna A."/>
            <person name="Ye Y."/>
            <person name="Leebens-Mack J.H."/>
            <person name="Chen G."/>
        </authorList>
    </citation>
    <scope>NUCLEOTIDE SEQUENCE [LARGE SCALE GENOMIC DNA]</scope>
    <source>
        <strain evidence="2">cv. DH0086</strain>
    </source>
</reference>
<proteinExistence type="predicted"/>